<keyword evidence="5 8" id="KW-0547">Nucleotide-binding</keyword>
<keyword evidence="2" id="KW-0808">Transferase</keyword>
<keyword evidence="4" id="KW-0677">Repeat</keyword>
<evidence type="ECO:0000256" key="5">
    <source>
        <dbReference type="ARBA" id="ARBA00022741"/>
    </source>
</evidence>
<accession>A0AAD5Y349</accession>
<dbReference type="PROSITE" id="PS50011">
    <property type="entry name" value="PROTEIN_KINASE_DOM"/>
    <property type="match status" value="1"/>
</dbReference>
<dbReference type="GO" id="GO:0016020">
    <property type="term" value="C:membrane"/>
    <property type="evidence" value="ECO:0007669"/>
    <property type="project" value="UniProtKB-SubCell"/>
</dbReference>
<organism evidence="10 11">
    <name type="scientific">Boothiomyces macroporosus</name>
    <dbReference type="NCBI Taxonomy" id="261099"/>
    <lineage>
        <taxon>Eukaryota</taxon>
        <taxon>Fungi</taxon>
        <taxon>Fungi incertae sedis</taxon>
        <taxon>Chytridiomycota</taxon>
        <taxon>Chytridiomycota incertae sedis</taxon>
        <taxon>Chytridiomycetes</taxon>
        <taxon>Rhizophydiales</taxon>
        <taxon>Terramycetaceae</taxon>
        <taxon>Boothiomyces</taxon>
    </lineage>
</organism>
<dbReference type="InterPro" id="IPR000719">
    <property type="entry name" value="Prot_kinase_dom"/>
</dbReference>
<dbReference type="InterPro" id="IPR017441">
    <property type="entry name" value="Protein_kinase_ATP_BS"/>
</dbReference>
<dbReference type="InterPro" id="IPR011009">
    <property type="entry name" value="Kinase-like_dom_sf"/>
</dbReference>
<dbReference type="SMART" id="SM00369">
    <property type="entry name" value="LRR_TYP"/>
    <property type="match status" value="8"/>
</dbReference>
<dbReference type="EMBL" id="JADGKB010000055">
    <property type="protein sequence ID" value="KAJ3256118.1"/>
    <property type="molecule type" value="Genomic_DNA"/>
</dbReference>
<name>A0AAD5Y349_9FUNG</name>
<dbReference type="SMART" id="SM00220">
    <property type="entry name" value="S_TKc"/>
    <property type="match status" value="1"/>
</dbReference>
<dbReference type="InterPro" id="IPR001611">
    <property type="entry name" value="Leu-rich_rpt"/>
</dbReference>
<reference evidence="10" key="1">
    <citation type="submission" date="2020-05" db="EMBL/GenBank/DDBJ databases">
        <title>Phylogenomic resolution of chytrid fungi.</title>
        <authorList>
            <person name="Stajich J.E."/>
            <person name="Amses K."/>
            <person name="Simmons R."/>
            <person name="Seto K."/>
            <person name="Myers J."/>
            <person name="Bonds A."/>
            <person name="Quandt C.A."/>
            <person name="Barry K."/>
            <person name="Liu P."/>
            <person name="Grigoriev I."/>
            <person name="Longcore J.E."/>
            <person name="James T.Y."/>
        </authorList>
    </citation>
    <scope>NUCLEOTIDE SEQUENCE</scope>
    <source>
        <strain evidence="10">PLAUS21</strain>
    </source>
</reference>
<dbReference type="GO" id="GO:0005524">
    <property type="term" value="F:ATP binding"/>
    <property type="evidence" value="ECO:0007669"/>
    <property type="project" value="UniProtKB-UniRule"/>
</dbReference>
<dbReference type="InterPro" id="IPR032675">
    <property type="entry name" value="LRR_dom_sf"/>
</dbReference>
<dbReference type="SUPFAM" id="SSF56112">
    <property type="entry name" value="Protein kinase-like (PK-like)"/>
    <property type="match status" value="1"/>
</dbReference>
<evidence type="ECO:0000313" key="11">
    <source>
        <dbReference type="Proteomes" id="UP001210925"/>
    </source>
</evidence>
<keyword evidence="6 8" id="KW-0067">ATP-binding</keyword>
<dbReference type="Gene3D" id="3.80.10.10">
    <property type="entry name" value="Ribonuclease Inhibitor"/>
    <property type="match status" value="3"/>
</dbReference>
<gene>
    <name evidence="10" type="ORF">HK103_005687</name>
</gene>
<dbReference type="SMART" id="SM00365">
    <property type="entry name" value="LRR_SD22"/>
    <property type="match status" value="4"/>
</dbReference>
<evidence type="ECO:0000259" key="9">
    <source>
        <dbReference type="PROSITE" id="PS50011"/>
    </source>
</evidence>
<dbReference type="SUPFAM" id="SSF52058">
    <property type="entry name" value="L domain-like"/>
    <property type="match status" value="2"/>
</dbReference>
<dbReference type="PROSITE" id="PS00107">
    <property type="entry name" value="PROTEIN_KINASE_ATP"/>
    <property type="match status" value="1"/>
</dbReference>
<dbReference type="Proteomes" id="UP001210925">
    <property type="component" value="Unassembled WGS sequence"/>
</dbReference>
<dbReference type="PANTHER" id="PTHR48056">
    <property type="entry name" value="LRR RECEPTOR-LIKE SERINE/THREONINE-PROTEIN KINASE-RELATED"/>
    <property type="match status" value="1"/>
</dbReference>
<evidence type="ECO:0000256" key="1">
    <source>
        <dbReference type="ARBA" id="ARBA00004167"/>
    </source>
</evidence>
<keyword evidence="3" id="KW-0433">Leucine-rich repeat</keyword>
<evidence type="ECO:0000256" key="6">
    <source>
        <dbReference type="ARBA" id="ARBA00022840"/>
    </source>
</evidence>
<proteinExistence type="predicted"/>
<protein>
    <recommendedName>
        <fullName evidence="9">Protein kinase domain-containing protein</fullName>
    </recommendedName>
</protein>
<evidence type="ECO:0000256" key="7">
    <source>
        <dbReference type="ARBA" id="ARBA00023136"/>
    </source>
</evidence>
<keyword evidence="11" id="KW-1185">Reference proteome</keyword>
<dbReference type="GO" id="GO:0004674">
    <property type="term" value="F:protein serine/threonine kinase activity"/>
    <property type="evidence" value="ECO:0007669"/>
    <property type="project" value="UniProtKB-KW"/>
</dbReference>
<dbReference type="InterPro" id="IPR050647">
    <property type="entry name" value="Plant_LRR-RLKs"/>
</dbReference>
<evidence type="ECO:0000256" key="3">
    <source>
        <dbReference type="ARBA" id="ARBA00022614"/>
    </source>
</evidence>
<dbReference type="InterPro" id="IPR003591">
    <property type="entry name" value="Leu-rich_rpt_typical-subtyp"/>
</dbReference>
<keyword evidence="2" id="KW-0723">Serine/threonine-protein kinase</keyword>
<dbReference type="InterPro" id="IPR008271">
    <property type="entry name" value="Ser/Thr_kinase_AS"/>
</dbReference>
<evidence type="ECO:0000313" key="10">
    <source>
        <dbReference type="EMBL" id="KAJ3256118.1"/>
    </source>
</evidence>
<evidence type="ECO:0000256" key="2">
    <source>
        <dbReference type="ARBA" id="ARBA00022527"/>
    </source>
</evidence>
<keyword evidence="7" id="KW-0472">Membrane</keyword>
<dbReference type="InterPro" id="IPR001245">
    <property type="entry name" value="Ser-Thr/Tyr_kinase_cat_dom"/>
</dbReference>
<comment type="caution">
    <text evidence="10">The sequence shown here is derived from an EMBL/GenBank/DDBJ whole genome shotgun (WGS) entry which is preliminary data.</text>
</comment>
<dbReference type="Pfam" id="PF00560">
    <property type="entry name" value="LRR_1"/>
    <property type="match status" value="4"/>
</dbReference>
<dbReference type="Pfam" id="PF13855">
    <property type="entry name" value="LRR_8"/>
    <property type="match status" value="1"/>
</dbReference>
<dbReference type="Gene3D" id="1.10.510.10">
    <property type="entry name" value="Transferase(Phosphotransferase) domain 1"/>
    <property type="match status" value="1"/>
</dbReference>
<dbReference type="FunFam" id="3.80.10.10:FF:000095">
    <property type="entry name" value="LRR receptor-like serine/threonine-protein kinase GSO1"/>
    <property type="match status" value="2"/>
</dbReference>
<feature type="binding site" evidence="8">
    <location>
        <position position="251"/>
    </location>
    <ligand>
        <name>ATP</name>
        <dbReference type="ChEBI" id="CHEBI:30616"/>
    </ligand>
</feature>
<dbReference type="PROSITE" id="PS00108">
    <property type="entry name" value="PROTEIN_KINASE_ST"/>
    <property type="match status" value="1"/>
</dbReference>
<evidence type="ECO:0000256" key="8">
    <source>
        <dbReference type="PROSITE-ProRule" id="PRU10141"/>
    </source>
</evidence>
<dbReference type="Pfam" id="PF07714">
    <property type="entry name" value="PK_Tyr_Ser-Thr"/>
    <property type="match status" value="1"/>
</dbReference>
<comment type="subcellular location">
    <subcellularLocation>
        <location evidence="1">Membrane</location>
        <topology evidence="1">Single-pass membrane protein</topology>
    </subcellularLocation>
</comment>
<feature type="domain" description="Protein kinase" evidence="9">
    <location>
        <begin position="223"/>
        <end position="479"/>
    </location>
</feature>
<dbReference type="Pfam" id="PF23598">
    <property type="entry name" value="LRR_14"/>
    <property type="match status" value="1"/>
</dbReference>
<evidence type="ECO:0000256" key="4">
    <source>
        <dbReference type="ARBA" id="ARBA00022737"/>
    </source>
</evidence>
<dbReference type="PRINTS" id="PR00109">
    <property type="entry name" value="TYRKINASE"/>
</dbReference>
<keyword evidence="2" id="KW-0418">Kinase</keyword>
<dbReference type="AlphaFoldDB" id="A0AAD5Y349"/>
<dbReference type="InterPro" id="IPR055414">
    <property type="entry name" value="LRR_R13L4/SHOC2-like"/>
</dbReference>
<sequence>MVMDRAEHGVLLNESFQIADTIVRRAKKIRECRSLLETLVTKLTNFLYSLDHALKDGFTAPQATKVRRLEGLISLISNWIIKLQQMAGIVILANQFKIVEKVKLFDQELEKYAGYFRLDSADYYQQSLASAFQQDVDDMLCIILKDKPKSVLEDIGAKTVDDIVRLKTKEQEYRKIFSRNRDEKYQNIADRFEILANKLEQQLGTSLVLHDSKLTVIPIDDIEIQDTSIGNGGFGQICVGILDGKLVAVKKVLSVYERSPKMFDLFQKEALVWKHLDSPHVVRLWGVNFNTISPYIVMDYCSNGNLFEYVKKYPETSISQKIKFIEDIARGMHHLHSRNVIHADLKADNVLVDEKLNCLVSDFGLSFVKNSPSQSSLKVQTAASRWVAPEKYLEGYKSKKSLDIYAFAMTCYQILTRLYPFHHIKSSEEVIRLVKHGSRPQLEHFDLPEELQEMIQHCWRQHEEERPTFLGVLGRIELVKSIQFKDQNAAYCYHNMEASQMQDEQLASCFRSKCASYYSQVDTSVFKSTLESITEPEQQHTDEQVASMFETKFSSHYSQMQSNSFKPMAHSNSMKFQNAPNLSDDTITEADKSAEMSQARKDTLYLDQLTIVLQKLGSSRKASTWNPDKYFHFHLSKELHDVTTVIPSEIGYLLNITTLNLSGNQLSGNIPPEIGNLINLDVLNLSNNNLEGEIPTRLADSFNLTKLYLQNNALTGKIPKDICNLYHLQILNLSSNLFSGSIPKDIYKLDKLTDLNLSMNNLSGQIPIGLGRLQNLRVLNLTDNCLQGELPPELGYLVNLKALYLNNNSIFGKIPKEFNNLVLLQECYYDQCRILNEDAKSLDSLGLDREYDDNAPIAIVGSAIDAAALVGSTDRNASINNSYQEVVASPDRLIDPYPVYYIQTSESNEKEPSFTEILYSGLSSLGYSKTITRALLDELILPKCKLFGSIPASFGKLTTLTCINLSENKLSGSIPASLCNLTNLTILDLSLNGLTGRIPKEIGNLKKLTALYLYSNRLSSEIPSEIGNLTRLQHLYLHNNELIGPIPKEIGNLSSLELLQIHKNGLSGELPKDLENLTKLVEFQYDAAMFANEATRYFFARGLKLKRKVSMLFWKNK</sequence>
<dbReference type="PANTHER" id="PTHR48056:SF81">
    <property type="entry name" value="RECEPTOR PROTEIN-TYROSINE KINASE CEPR1"/>
    <property type="match status" value="1"/>
</dbReference>